<dbReference type="SUPFAM" id="SSF89372">
    <property type="entry name" value="Fucose-specific lectin"/>
    <property type="match status" value="1"/>
</dbReference>
<dbReference type="Proteomes" id="UP000016924">
    <property type="component" value="Unassembled WGS sequence"/>
</dbReference>
<reference evidence="2" key="1">
    <citation type="submission" date="2012-06" db="EMBL/GenBank/DDBJ databases">
        <title>The genome sequence of Coniosporium apollinis CBS 100218.</title>
        <authorList>
            <consortium name="The Broad Institute Genome Sequencing Platform"/>
            <person name="Cuomo C."/>
            <person name="Gorbushina A."/>
            <person name="Noack S."/>
            <person name="Walker B."/>
            <person name="Young S.K."/>
            <person name="Zeng Q."/>
            <person name="Gargeya S."/>
            <person name="Fitzgerald M."/>
            <person name="Haas B."/>
            <person name="Abouelleil A."/>
            <person name="Alvarado L."/>
            <person name="Arachchi H.M."/>
            <person name="Berlin A.M."/>
            <person name="Chapman S.B."/>
            <person name="Goldberg J."/>
            <person name="Griggs A."/>
            <person name="Gujja S."/>
            <person name="Hansen M."/>
            <person name="Howarth C."/>
            <person name="Imamovic A."/>
            <person name="Larimer J."/>
            <person name="McCowan C."/>
            <person name="Montmayeur A."/>
            <person name="Murphy C."/>
            <person name="Neiman D."/>
            <person name="Pearson M."/>
            <person name="Priest M."/>
            <person name="Roberts A."/>
            <person name="Saif S."/>
            <person name="Shea T."/>
            <person name="Sisk P."/>
            <person name="Sykes S."/>
            <person name="Wortman J."/>
            <person name="Nusbaum C."/>
            <person name="Birren B."/>
        </authorList>
    </citation>
    <scope>NUCLEOTIDE SEQUENCE [LARGE SCALE GENOMIC DNA]</scope>
    <source>
        <strain evidence="2">CBS 100218</strain>
    </source>
</reference>
<evidence type="ECO:0000313" key="2">
    <source>
        <dbReference type="Proteomes" id="UP000016924"/>
    </source>
</evidence>
<dbReference type="OrthoDB" id="10363962at2759"/>
<proteinExistence type="predicted"/>
<evidence type="ECO:0008006" key="3">
    <source>
        <dbReference type="Google" id="ProtNLM"/>
    </source>
</evidence>
<gene>
    <name evidence="1" type="ORF">W97_02194</name>
</gene>
<sequence>MSATRVRRPPISRKLALVILTALALLALLALSLGLGLGFGLKPDPPRHIPPDERYGGSLPNTSLALLGHPYFESLLYGYVQHESGDVLELVYSGGEWYGGNSNVTVLPRDGLNYKTAEGEPRYVPGPRMGTGLVGVWYGDDLRSLFYISSSSHLQEIYTDAPYNFQEAWRWYPRNTGGVSLYDLQLLASPTTALAACSYAIDNSTSEVRLFYGGDDGRVLQAGLRNGGWEYLGPIHGGQAIRMGEVEVEPTAKGGLACTSGNDFAGLILYHYGVAGKADEAEGGTYFMQSVYSAETGEWKTALASEMPAPASDTNLSLPLAAISGTLASAANTTADTIVYALPAQANDTATADPSAAAVVEPSFYFRDLTRGVGDVGASNSNSNSRRAISPAAAILIAALQEIRNSSAPTNTASVSSASAASALSPGLLTRGSPLHQAFLPGTGLAAAWVSDEGGGGRELLVLFRNGSAILSQTVGGGGGGRVERVPVMRAGVEERGLGDFP</sequence>
<accession>R7YM73</accession>
<protein>
    <recommendedName>
        <fullName evidence="3">Fucose-specific lectin</fullName>
    </recommendedName>
</protein>
<dbReference type="AlphaFoldDB" id="R7YM73"/>
<keyword evidence="2" id="KW-1185">Reference proteome</keyword>
<evidence type="ECO:0000313" key="1">
    <source>
        <dbReference type="EMBL" id="EON62968.1"/>
    </source>
</evidence>
<organism evidence="1 2">
    <name type="scientific">Coniosporium apollinis (strain CBS 100218)</name>
    <name type="common">Rock-inhabiting black yeast</name>
    <dbReference type="NCBI Taxonomy" id="1168221"/>
    <lineage>
        <taxon>Eukaryota</taxon>
        <taxon>Fungi</taxon>
        <taxon>Dikarya</taxon>
        <taxon>Ascomycota</taxon>
        <taxon>Pezizomycotina</taxon>
        <taxon>Dothideomycetes</taxon>
        <taxon>Dothideomycetes incertae sedis</taxon>
        <taxon>Coniosporium</taxon>
    </lineage>
</organism>
<name>R7YM73_CONA1</name>
<dbReference type="Gene3D" id="2.120.10.70">
    <property type="entry name" value="Fucose-specific lectin"/>
    <property type="match status" value="1"/>
</dbReference>
<dbReference type="EMBL" id="JH767561">
    <property type="protein sequence ID" value="EON62968.1"/>
    <property type="molecule type" value="Genomic_DNA"/>
</dbReference>
<dbReference type="HOGENOM" id="CLU_542918_0_0_1"/>
<dbReference type="RefSeq" id="XP_007778285.1">
    <property type="nucleotide sequence ID" value="XM_007780095.1"/>
</dbReference>
<dbReference type="GeneID" id="19899505"/>